<dbReference type="Gene3D" id="1.10.287.950">
    <property type="entry name" value="Methyl-accepting chemotaxis protein"/>
    <property type="match status" value="1"/>
</dbReference>
<evidence type="ECO:0000313" key="7">
    <source>
        <dbReference type="EMBL" id="RCX17137.1"/>
    </source>
</evidence>
<protein>
    <submittedName>
        <fullName evidence="7">Methyl-accepting chemotaxis protein</fullName>
    </submittedName>
</protein>
<feature type="coiled-coil region" evidence="4">
    <location>
        <begin position="184"/>
        <end position="211"/>
    </location>
</feature>
<dbReference type="PROSITE" id="PS50885">
    <property type="entry name" value="HAMP"/>
    <property type="match status" value="1"/>
</dbReference>
<gene>
    <name evidence="7" type="ORF">DFR58_10830</name>
</gene>
<evidence type="ECO:0000313" key="8">
    <source>
        <dbReference type="Proteomes" id="UP000253034"/>
    </source>
</evidence>
<dbReference type="AlphaFoldDB" id="A0A369B9D3"/>
<dbReference type="GO" id="GO:0016020">
    <property type="term" value="C:membrane"/>
    <property type="evidence" value="ECO:0007669"/>
    <property type="project" value="InterPro"/>
</dbReference>
<dbReference type="Pfam" id="PF00015">
    <property type="entry name" value="MCPsignal"/>
    <property type="match status" value="1"/>
</dbReference>
<dbReference type="InterPro" id="IPR004089">
    <property type="entry name" value="MCPsignal_dom"/>
</dbReference>
<comment type="similarity">
    <text evidence="2">Belongs to the methyl-accepting chemotaxis (MCP) protein family.</text>
</comment>
<dbReference type="SMART" id="SM00283">
    <property type="entry name" value="MA"/>
    <property type="match status" value="1"/>
</dbReference>
<dbReference type="PROSITE" id="PS50111">
    <property type="entry name" value="CHEMOTAXIS_TRANSDUC_2"/>
    <property type="match status" value="1"/>
</dbReference>
<dbReference type="OrthoDB" id="5449717at2"/>
<evidence type="ECO:0000256" key="2">
    <source>
        <dbReference type="ARBA" id="ARBA00029447"/>
    </source>
</evidence>
<dbReference type="EMBL" id="QPJT01000008">
    <property type="protein sequence ID" value="RCX17137.1"/>
    <property type="molecule type" value="Genomic_DNA"/>
</dbReference>
<organism evidence="7 8">
    <name type="scientific">Anaerobacterium chartisolvens</name>
    <dbReference type="NCBI Taxonomy" id="1297424"/>
    <lineage>
        <taxon>Bacteria</taxon>
        <taxon>Bacillati</taxon>
        <taxon>Bacillota</taxon>
        <taxon>Clostridia</taxon>
        <taxon>Eubacteriales</taxon>
        <taxon>Oscillospiraceae</taxon>
        <taxon>Anaerobacterium</taxon>
    </lineage>
</organism>
<accession>A0A369B9D3</accession>
<dbReference type="Proteomes" id="UP000253034">
    <property type="component" value="Unassembled WGS sequence"/>
</dbReference>
<sequence>MSMKKRIVLLMLIYIALAVGGNIASVYFGVPVAIVAAVFVAYACLAAFSETKSILFPLNKIIHIIDNTARYDLTHDTTYNLIKSRKDEIGAAANSLSSMRGSLRKIVELIAESSHSITQNASSVEEMTEQLKSRISQTAATTQELSSSMEETAATAQEINATAHEIETAVSSIAVRAGDGAAAASDAVLRADKLKLEAENASRNADDIYTNKKQHVKLAIEQSRKVSQIEMLAQAILQITEQTNLLALNAAIEAARAGDAGRGFAVVADEIRKLAEQSSKTASTIKDIVKPVTSSVENLAESSGELLEFIDKEVNEDYKKLINTAVQYSEDANMFNGMMTEFSATAQQLKSSISGIAAAIHQVSETSNKGVEGISDINEKADTIEQNIKGVKENTEISIESAVKLNELIGKFKL</sequence>
<dbReference type="PANTHER" id="PTHR32089">
    <property type="entry name" value="METHYL-ACCEPTING CHEMOTAXIS PROTEIN MCPB"/>
    <property type="match status" value="1"/>
</dbReference>
<feature type="domain" description="HAMP" evidence="6">
    <location>
        <begin position="52"/>
        <end position="108"/>
    </location>
</feature>
<name>A0A369B9D3_9FIRM</name>
<dbReference type="GO" id="GO:0007165">
    <property type="term" value="P:signal transduction"/>
    <property type="evidence" value="ECO:0007669"/>
    <property type="project" value="UniProtKB-KW"/>
</dbReference>
<evidence type="ECO:0000256" key="4">
    <source>
        <dbReference type="SAM" id="Coils"/>
    </source>
</evidence>
<evidence type="ECO:0000256" key="3">
    <source>
        <dbReference type="PROSITE-ProRule" id="PRU00284"/>
    </source>
</evidence>
<evidence type="ECO:0000259" key="5">
    <source>
        <dbReference type="PROSITE" id="PS50111"/>
    </source>
</evidence>
<feature type="domain" description="Methyl-accepting transducer" evidence="5">
    <location>
        <begin position="113"/>
        <end position="364"/>
    </location>
</feature>
<evidence type="ECO:0000256" key="1">
    <source>
        <dbReference type="ARBA" id="ARBA00023224"/>
    </source>
</evidence>
<keyword evidence="4" id="KW-0175">Coiled coil</keyword>
<comment type="caution">
    <text evidence="7">The sequence shown here is derived from an EMBL/GenBank/DDBJ whole genome shotgun (WGS) entry which is preliminary data.</text>
</comment>
<dbReference type="SUPFAM" id="SSF58104">
    <property type="entry name" value="Methyl-accepting chemotaxis protein (MCP) signaling domain"/>
    <property type="match status" value="1"/>
</dbReference>
<dbReference type="InterPro" id="IPR003660">
    <property type="entry name" value="HAMP_dom"/>
</dbReference>
<reference evidence="7 8" key="1">
    <citation type="submission" date="2018-07" db="EMBL/GenBank/DDBJ databases">
        <title>Genomic Encyclopedia of Type Strains, Phase IV (KMG-IV): sequencing the most valuable type-strain genomes for metagenomic binning, comparative biology and taxonomic classification.</title>
        <authorList>
            <person name="Goeker M."/>
        </authorList>
    </citation>
    <scope>NUCLEOTIDE SEQUENCE [LARGE SCALE GENOMIC DNA]</scope>
    <source>
        <strain evidence="7 8">DSM 27016</strain>
    </source>
</reference>
<keyword evidence="8" id="KW-1185">Reference proteome</keyword>
<dbReference type="PANTHER" id="PTHR32089:SF112">
    <property type="entry name" value="LYSOZYME-LIKE PROTEIN-RELATED"/>
    <property type="match status" value="1"/>
</dbReference>
<keyword evidence="1 3" id="KW-0807">Transducer</keyword>
<evidence type="ECO:0000259" key="6">
    <source>
        <dbReference type="PROSITE" id="PS50885"/>
    </source>
</evidence>
<proteinExistence type="inferred from homology"/>